<dbReference type="EMBL" id="AP023366">
    <property type="protein sequence ID" value="BCJ86709.1"/>
    <property type="molecule type" value="Genomic_DNA"/>
</dbReference>
<dbReference type="InterPro" id="IPR000515">
    <property type="entry name" value="MetI-like"/>
</dbReference>
<reference evidence="10 11" key="1">
    <citation type="submission" date="2020-08" db="EMBL/GenBank/DDBJ databases">
        <title>Complete Genome Sequence of Effusibacillus dendaii Strain skT53, Isolated from Farmland soil.</title>
        <authorList>
            <person name="Konishi T."/>
            <person name="Kawasaki H."/>
        </authorList>
    </citation>
    <scope>NUCLEOTIDE SEQUENCE [LARGE SCALE GENOMIC DNA]</scope>
    <source>
        <strain evidence="11">skT53</strain>
    </source>
</reference>
<keyword evidence="2 8" id="KW-0813">Transport</keyword>
<dbReference type="KEGG" id="eff:skT53_16940"/>
<evidence type="ECO:0000256" key="1">
    <source>
        <dbReference type="ARBA" id="ARBA00004651"/>
    </source>
</evidence>
<keyword evidence="6 8" id="KW-1133">Transmembrane helix</keyword>
<evidence type="ECO:0000259" key="9">
    <source>
        <dbReference type="PROSITE" id="PS50928"/>
    </source>
</evidence>
<protein>
    <submittedName>
        <fullName evidence="10">Ectoine/hydroxyectoine ABC transporter permease subunit EhuC</fullName>
    </submittedName>
</protein>
<comment type="subcellular location">
    <subcellularLocation>
        <location evidence="1 8">Cell membrane</location>
        <topology evidence="1 8">Multi-pass membrane protein</topology>
    </subcellularLocation>
</comment>
<evidence type="ECO:0000256" key="5">
    <source>
        <dbReference type="ARBA" id="ARBA00022970"/>
    </source>
</evidence>
<feature type="transmembrane region" description="Helical" evidence="8">
    <location>
        <begin position="137"/>
        <end position="159"/>
    </location>
</feature>
<feature type="transmembrane region" description="Helical" evidence="8">
    <location>
        <begin position="15"/>
        <end position="33"/>
    </location>
</feature>
<keyword evidence="3" id="KW-1003">Cell membrane</keyword>
<dbReference type="InterPro" id="IPR035906">
    <property type="entry name" value="MetI-like_sf"/>
</dbReference>
<keyword evidence="7 8" id="KW-0472">Membrane</keyword>
<dbReference type="NCBIfam" id="TIGR01726">
    <property type="entry name" value="HEQRo_perm_3TM"/>
    <property type="match status" value="1"/>
</dbReference>
<dbReference type="GO" id="GO:0043190">
    <property type="term" value="C:ATP-binding cassette (ABC) transporter complex"/>
    <property type="evidence" value="ECO:0007669"/>
    <property type="project" value="InterPro"/>
</dbReference>
<evidence type="ECO:0000256" key="8">
    <source>
        <dbReference type="RuleBase" id="RU363032"/>
    </source>
</evidence>
<evidence type="ECO:0000256" key="7">
    <source>
        <dbReference type="ARBA" id="ARBA00023136"/>
    </source>
</evidence>
<dbReference type="AlphaFoldDB" id="A0A7I8DCM7"/>
<dbReference type="PANTHER" id="PTHR30614:SF0">
    <property type="entry name" value="L-CYSTINE TRANSPORT SYSTEM PERMEASE PROTEIN TCYL"/>
    <property type="match status" value="1"/>
</dbReference>
<dbReference type="SUPFAM" id="SSF161098">
    <property type="entry name" value="MetI-like"/>
    <property type="match status" value="1"/>
</dbReference>
<dbReference type="NCBIfam" id="TIGR03004">
    <property type="entry name" value="ectoine_ehuC"/>
    <property type="match status" value="1"/>
</dbReference>
<comment type="similarity">
    <text evidence="8">Belongs to the binding-protein-dependent transport system permease family.</text>
</comment>
<dbReference type="CDD" id="cd06261">
    <property type="entry name" value="TM_PBP2"/>
    <property type="match status" value="1"/>
</dbReference>
<evidence type="ECO:0000313" key="11">
    <source>
        <dbReference type="Proteomes" id="UP000593802"/>
    </source>
</evidence>
<dbReference type="PANTHER" id="PTHR30614">
    <property type="entry name" value="MEMBRANE COMPONENT OF AMINO ACID ABC TRANSPORTER"/>
    <property type="match status" value="1"/>
</dbReference>
<proteinExistence type="inferred from homology"/>
<dbReference type="InterPro" id="IPR014342">
    <property type="entry name" value="Ectoine_EhuC"/>
</dbReference>
<name>A0A7I8DCM7_9BACL</name>
<dbReference type="Pfam" id="PF00528">
    <property type="entry name" value="BPD_transp_1"/>
    <property type="match status" value="1"/>
</dbReference>
<gene>
    <name evidence="10" type="ORF">skT53_16940</name>
</gene>
<accession>A0A7I8DCM7</accession>
<feature type="domain" description="ABC transmembrane type-1" evidence="9">
    <location>
        <begin position="1"/>
        <end position="156"/>
    </location>
</feature>
<dbReference type="InterPro" id="IPR043429">
    <property type="entry name" value="ArtM/GltK/GlnP/TcyL/YhdX-like"/>
</dbReference>
<dbReference type="GO" id="GO:0022857">
    <property type="term" value="F:transmembrane transporter activity"/>
    <property type="evidence" value="ECO:0007669"/>
    <property type="project" value="InterPro"/>
</dbReference>
<keyword evidence="5" id="KW-0029">Amino-acid transport</keyword>
<dbReference type="GO" id="GO:0006865">
    <property type="term" value="P:amino acid transport"/>
    <property type="evidence" value="ECO:0007669"/>
    <property type="project" value="UniProtKB-KW"/>
</dbReference>
<keyword evidence="4 8" id="KW-0812">Transmembrane</keyword>
<keyword evidence="11" id="KW-1185">Reference proteome</keyword>
<organism evidence="10 11">
    <name type="scientific">Effusibacillus dendaii</name>
    <dbReference type="NCBI Taxonomy" id="2743772"/>
    <lineage>
        <taxon>Bacteria</taxon>
        <taxon>Bacillati</taxon>
        <taxon>Bacillota</taxon>
        <taxon>Bacilli</taxon>
        <taxon>Bacillales</taxon>
        <taxon>Alicyclobacillaceae</taxon>
        <taxon>Effusibacillus</taxon>
    </lineage>
</organism>
<evidence type="ECO:0000256" key="3">
    <source>
        <dbReference type="ARBA" id="ARBA00022475"/>
    </source>
</evidence>
<dbReference type="InterPro" id="IPR010065">
    <property type="entry name" value="AA_ABC_transptr_permease_3TM"/>
</dbReference>
<dbReference type="Proteomes" id="UP000593802">
    <property type="component" value="Chromosome"/>
</dbReference>
<evidence type="ECO:0000313" key="10">
    <source>
        <dbReference type="EMBL" id="BCJ86709.1"/>
    </source>
</evidence>
<evidence type="ECO:0000256" key="6">
    <source>
        <dbReference type="ARBA" id="ARBA00022989"/>
    </source>
</evidence>
<evidence type="ECO:0000256" key="4">
    <source>
        <dbReference type="ARBA" id="ARBA00022692"/>
    </source>
</evidence>
<evidence type="ECO:0000256" key="2">
    <source>
        <dbReference type="ARBA" id="ARBA00022448"/>
    </source>
</evidence>
<sequence length="168" mass="18491">MAAAVYVEFFRGTSLLVQMFWLFFALPILGIELEPMTTGVLALGLNYGAYGSEIVRSSIQAIPKGQTEAAIALNLTSFQRMRSVILPQAFTLMLPAFGNLLIELLKGTSLVSLITLSDLTFTGMLMRTANIARTPEILGLILVIYFVLAYSLTLVVRWLERRVSAGRV</sequence>
<dbReference type="PROSITE" id="PS50928">
    <property type="entry name" value="ABC_TM1"/>
    <property type="match status" value="1"/>
</dbReference>
<dbReference type="Gene3D" id="1.10.3720.10">
    <property type="entry name" value="MetI-like"/>
    <property type="match status" value="1"/>
</dbReference>